<evidence type="ECO:0000313" key="1">
    <source>
        <dbReference type="EMBL" id="CAB1368197.1"/>
    </source>
</evidence>
<keyword evidence="2" id="KW-1185">Reference proteome</keyword>
<gene>
    <name evidence="1" type="ORF">DENOEST_1032</name>
</gene>
<dbReference type="AlphaFoldDB" id="A0A6S6XVW5"/>
<protein>
    <recommendedName>
        <fullName evidence="3">RiboL-PSP-HEPN domain-containing protein</fullName>
    </recommendedName>
</protein>
<dbReference type="Proteomes" id="UP000515733">
    <property type="component" value="Chromosome"/>
</dbReference>
<name>A0A6S6XVW5_9PROT</name>
<evidence type="ECO:0000313" key="2">
    <source>
        <dbReference type="Proteomes" id="UP000515733"/>
    </source>
</evidence>
<accession>A0A6S6XVW5</accession>
<dbReference type="RefSeq" id="WP_145772166.1">
    <property type="nucleotide sequence ID" value="NZ_LR778301.1"/>
</dbReference>
<evidence type="ECO:0008006" key="3">
    <source>
        <dbReference type="Google" id="ProtNLM"/>
    </source>
</evidence>
<organism evidence="1 2">
    <name type="scientific">Denitratisoma oestradiolicum</name>
    <dbReference type="NCBI Taxonomy" id="311182"/>
    <lineage>
        <taxon>Bacteria</taxon>
        <taxon>Pseudomonadati</taxon>
        <taxon>Pseudomonadota</taxon>
        <taxon>Betaproteobacteria</taxon>
        <taxon>Nitrosomonadales</taxon>
        <taxon>Sterolibacteriaceae</taxon>
        <taxon>Denitratisoma</taxon>
    </lineage>
</organism>
<proteinExistence type="predicted"/>
<dbReference type="OrthoDB" id="7062515at2"/>
<dbReference type="EMBL" id="LR778301">
    <property type="protein sequence ID" value="CAB1368197.1"/>
    <property type="molecule type" value="Genomic_DNA"/>
</dbReference>
<reference evidence="1 2" key="1">
    <citation type="submission" date="2020-03" db="EMBL/GenBank/DDBJ databases">
        <authorList>
            <consortium name="Genoscope - CEA"/>
            <person name="William W."/>
        </authorList>
    </citation>
    <scope>NUCLEOTIDE SEQUENCE [LARGE SCALE GENOMIC DNA]</scope>
    <source>
        <strain evidence="2">DSM 16959</strain>
    </source>
</reference>
<dbReference type="KEGG" id="doe:DENOEST_1032"/>
<sequence length="171" mass="19615">MQSAYFKEAALSEGRRKLSRRKQYEQRTELERIESQWKKMTGLHTREEWSAAVVRAATAAEISANLAIRREFSTRSQFDEKLVNSFLKWANGLDGKMSKLLLPLLEGQEHHAAVSRLYRLAKAVNEKRNAIAHRGEFCNEAEASAVVAKSKEFVLGLVRLYEPNFTLRDEC</sequence>